<evidence type="ECO:0000259" key="9">
    <source>
        <dbReference type="Pfam" id="PF01648"/>
    </source>
</evidence>
<reference evidence="10 11" key="1">
    <citation type="submission" date="2020-08" db="EMBL/GenBank/DDBJ databases">
        <title>Genomic Encyclopedia of Type Strains, Phase IV (KMG-V): Genome sequencing to study the core and pangenomes of soil and plant-associated prokaryotes.</title>
        <authorList>
            <person name="Whitman W."/>
        </authorList>
    </citation>
    <scope>NUCLEOTIDE SEQUENCE [LARGE SCALE GENOMIC DNA]</scope>
    <source>
        <strain evidence="10 11">M8US30</strain>
    </source>
</reference>
<dbReference type="InterPro" id="IPR002582">
    <property type="entry name" value="ACPS"/>
</dbReference>
<sequence>MRYRYENSLSSAAICRCWFYGRKKVVRARFFMVLGVGTDLIETKRIKESIERYGEQFLERVFTAGEIAYCVRKKKNAAESFAARFAAKEAGAKALGTGISRGITWKELEVRREASGKPTLHLSGRAAELAKAMGVRRVQLSLTHSRELAMAVVVAED</sequence>
<evidence type="ECO:0000256" key="6">
    <source>
        <dbReference type="ARBA" id="ARBA00023098"/>
    </source>
</evidence>
<comment type="function">
    <text evidence="8">Transfers the 4'-phosphopantetheine moiety from coenzyme A to a Ser of acyl-carrier-protein.</text>
</comment>
<evidence type="ECO:0000256" key="2">
    <source>
        <dbReference type="ARBA" id="ARBA00022679"/>
    </source>
</evidence>
<dbReference type="Gene3D" id="3.90.470.20">
    <property type="entry name" value="4'-phosphopantetheinyl transferase domain"/>
    <property type="match status" value="1"/>
</dbReference>
<dbReference type="AlphaFoldDB" id="A0A7W8J6W5"/>
<evidence type="ECO:0000256" key="1">
    <source>
        <dbReference type="ARBA" id="ARBA00022516"/>
    </source>
</evidence>
<evidence type="ECO:0000256" key="7">
    <source>
        <dbReference type="ARBA" id="ARBA00023160"/>
    </source>
</evidence>
<dbReference type="HAMAP" id="MF_00101">
    <property type="entry name" value="AcpS"/>
    <property type="match status" value="1"/>
</dbReference>
<keyword evidence="3 8" id="KW-0479">Metal-binding</keyword>
<dbReference type="EMBL" id="JACHDZ010000002">
    <property type="protein sequence ID" value="MBB5343663.1"/>
    <property type="molecule type" value="Genomic_DNA"/>
</dbReference>
<comment type="cofactor">
    <cofactor evidence="8">
        <name>Mg(2+)</name>
        <dbReference type="ChEBI" id="CHEBI:18420"/>
    </cofactor>
</comment>
<keyword evidence="1 8" id="KW-0444">Lipid biosynthesis</keyword>
<dbReference type="EC" id="2.7.8.7" evidence="8"/>
<feature type="binding site" evidence="8">
    <location>
        <position position="89"/>
    </location>
    <ligand>
        <name>Mg(2+)</name>
        <dbReference type="ChEBI" id="CHEBI:18420"/>
    </ligand>
</feature>
<dbReference type="GO" id="GO:0000287">
    <property type="term" value="F:magnesium ion binding"/>
    <property type="evidence" value="ECO:0007669"/>
    <property type="project" value="UniProtKB-UniRule"/>
</dbReference>
<dbReference type="NCBIfam" id="NF000832">
    <property type="entry name" value="PRK00070.3-2"/>
    <property type="match status" value="1"/>
</dbReference>
<comment type="catalytic activity">
    <reaction evidence="8">
        <text>apo-[ACP] + CoA = holo-[ACP] + adenosine 3',5'-bisphosphate + H(+)</text>
        <dbReference type="Rhea" id="RHEA:12068"/>
        <dbReference type="Rhea" id="RHEA-COMP:9685"/>
        <dbReference type="Rhea" id="RHEA-COMP:9690"/>
        <dbReference type="ChEBI" id="CHEBI:15378"/>
        <dbReference type="ChEBI" id="CHEBI:29999"/>
        <dbReference type="ChEBI" id="CHEBI:57287"/>
        <dbReference type="ChEBI" id="CHEBI:58343"/>
        <dbReference type="ChEBI" id="CHEBI:64479"/>
        <dbReference type="EC" id="2.7.8.7"/>
    </reaction>
</comment>
<comment type="caution">
    <text evidence="10">The sequence shown here is derived from an EMBL/GenBank/DDBJ whole genome shotgun (WGS) entry which is preliminary data.</text>
</comment>
<feature type="domain" description="4'-phosphopantetheinyl transferase" evidence="9">
    <location>
        <begin position="35"/>
        <end position="135"/>
    </location>
</feature>
<evidence type="ECO:0000256" key="3">
    <source>
        <dbReference type="ARBA" id="ARBA00022723"/>
    </source>
</evidence>
<organism evidence="10 11">
    <name type="scientific">Tunturiibacter lichenicola</name>
    <dbReference type="NCBI Taxonomy" id="2051959"/>
    <lineage>
        <taxon>Bacteria</taxon>
        <taxon>Pseudomonadati</taxon>
        <taxon>Acidobacteriota</taxon>
        <taxon>Terriglobia</taxon>
        <taxon>Terriglobales</taxon>
        <taxon>Acidobacteriaceae</taxon>
        <taxon>Tunturiibacter</taxon>
    </lineage>
</organism>
<evidence type="ECO:0000256" key="5">
    <source>
        <dbReference type="ARBA" id="ARBA00022842"/>
    </source>
</evidence>
<dbReference type="GO" id="GO:0008897">
    <property type="term" value="F:holo-[acyl-carrier-protein] synthase activity"/>
    <property type="evidence" value="ECO:0007669"/>
    <property type="project" value="UniProtKB-UniRule"/>
</dbReference>
<comment type="subcellular location">
    <subcellularLocation>
        <location evidence="8">Cytoplasm</location>
    </subcellularLocation>
</comment>
<dbReference type="InterPro" id="IPR037143">
    <property type="entry name" value="4-PPantetheinyl_Trfase_dom_sf"/>
</dbReference>
<dbReference type="Pfam" id="PF01648">
    <property type="entry name" value="ACPS"/>
    <property type="match status" value="1"/>
</dbReference>
<dbReference type="InterPro" id="IPR008278">
    <property type="entry name" value="4-PPantetheinyl_Trfase_dom"/>
</dbReference>
<proteinExistence type="inferred from homology"/>
<dbReference type="NCBIfam" id="TIGR00556">
    <property type="entry name" value="pantethn_trn"/>
    <property type="match status" value="1"/>
</dbReference>
<dbReference type="InterPro" id="IPR004568">
    <property type="entry name" value="Ppantetheine-prot_Trfase_dom"/>
</dbReference>
<dbReference type="SUPFAM" id="SSF56214">
    <property type="entry name" value="4'-phosphopantetheinyl transferase"/>
    <property type="match status" value="1"/>
</dbReference>
<dbReference type="GO" id="GO:0006633">
    <property type="term" value="P:fatty acid biosynthetic process"/>
    <property type="evidence" value="ECO:0007669"/>
    <property type="project" value="UniProtKB-UniRule"/>
</dbReference>
<gene>
    <name evidence="8" type="primary">acpS</name>
    <name evidence="10" type="ORF">HDF10_001638</name>
</gene>
<keyword evidence="2 8" id="KW-0808">Transferase</keyword>
<evidence type="ECO:0000256" key="4">
    <source>
        <dbReference type="ARBA" id="ARBA00022832"/>
    </source>
</evidence>
<keyword evidence="4 8" id="KW-0276">Fatty acid metabolism</keyword>
<accession>A0A7W8J6W5</accession>
<keyword evidence="8" id="KW-0963">Cytoplasm</keyword>
<evidence type="ECO:0000313" key="11">
    <source>
        <dbReference type="Proteomes" id="UP000569092"/>
    </source>
</evidence>
<protein>
    <recommendedName>
        <fullName evidence="8">Holo-[acyl-carrier-protein] synthase</fullName>
        <shortName evidence="8">Holo-ACP synthase</shortName>
        <ecNumber evidence="8">2.7.8.7</ecNumber>
    </recommendedName>
    <alternativeName>
        <fullName evidence="8">4'-phosphopantetheinyl transferase AcpS</fullName>
    </alternativeName>
</protein>
<evidence type="ECO:0000313" key="10">
    <source>
        <dbReference type="EMBL" id="MBB5343663.1"/>
    </source>
</evidence>
<dbReference type="GO" id="GO:0005737">
    <property type="term" value="C:cytoplasm"/>
    <property type="evidence" value="ECO:0007669"/>
    <property type="project" value="UniProtKB-SubCell"/>
</dbReference>
<keyword evidence="6 8" id="KW-0443">Lipid metabolism</keyword>
<keyword evidence="5 8" id="KW-0460">Magnesium</keyword>
<dbReference type="Proteomes" id="UP000569092">
    <property type="component" value="Unassembled WGS sequence"/>
</dbReference>
<comment type="similarity">
    <text evidence="8">Belongs to the P-Pant transferase superfamily. AcpS family.</text>
</comment>
<keyword evidence="7 8" id="KW-0275">Fatty acid biosynthesis</keyword>
<dbReference type="NCBIfam" id="TIGR00516">
    <property type="entry name" value="acpS"/>
    <property type="match status" value="1"/>
</dbReference>
<feature type="binding site" evidence="8">
    <location>
        <position position="39"/>
    </location>
    <ligand>
        <name>Mg(2+)</name>
        <dbReference type="ChEBI" id="CHEBI:18420"/>
    </ligand>
</feature>
<name>A0A7W8J6W5_9BACT</name>
<evidence type="ECO:0000256" key="8">
    <source>
        <dbReference type="HAMAP-Rule" id="MF_00101"/>
    </source>
</evidence>